<dbReference type="GO" id="GO:0005886">
    <property type="term" value="C:plasma membrane"/>
    <property type="evidence" value="ECO:0007669"/>
    <property type="project" value="TreeGrafter"/>
</dbReference>
<dbReference type="GO" id="GO:0022857">
    <property type="term" value="F:transmembrane transporter activity"/>
    <property type="evidence" value="ECO:0007669"/>
    <property type="project" value="TreeGrafter"/>
</dbReference>
<dbReference type="SMART" id="SM00382">
    <property type="entry name" value="AAA"/>
    <property type="match status" value="1"/>
</dbReference>
<dbReference type="PANTHER" id="PTHR24220">
    <property type="entry name" value="IMPORT ATP-BINDING PROTEIN"/>
    <property type="match status" value="1"/>
</dbReference>
<feature type="domain" description="ABC transporter" evidence="5">
    <location>
        <begin position="6"/>
        <end position="224"/>
    </location>
</feature>
<dbReference type="GO" id="GO:0016887">
    <property type="term" value="F:ATP hydrolysis activity"/>
    <property type="evidence" value="ECO:0007669"/>
    <property type="project" value="InterPro"/>
</dbReference>
<evidence type="ECO:0000256" key="2">
    <source>
        <dbReference type="ARBA" id="ARBA00022519"/>
    </source>
</evidence>
<comment type="caution">
    <text evidence="6">The sequence shown here is derived from an EMBL/GenBank/DDBJ whole genome shotgun (WGS) entry which is preliminary data.</text>
</comment>
<keyword evidence="1" id="KW-1003">Cell membrane</keyword>
<dbReference type="PROSITE" id="PS00211">
    <property type="entry name" value="ABC_TRANSPORTER_1"/>
    <property type="match status" value="1"/>
</dbReference>
<dbReference type="InterPro" id="IPR027417">
    <property type="entry name" value="P-loop_NTPase"/>
</dbReference>
<name>A0A2N7VR76_9BURK</name>
<evidence type="ECO:0000313" key="7">
    <source>
        <dbReference type="Proteomes" id="UP000235616"/>
    </source>
</evidence>
<dbReference type="PROSITE" id="PS50893">
    <property type="entry name" value="ABC_TRANSPORTER_2"/>
    <property type="match status" value="1"/>
</dbReference>
<dbReference type="AlphaFoldDB" id="A0A2N7VR76"/>
<accession>A0A2N7VR76</accession>
<dbReference type="InterPro" id="IPR017871">
    <property type="entry name" value="ABC_transporter-like_CS"/>
</dbReference>
<dbReference type="OrthoDB" id="9787227at2"/>
<keyword evidence="3" id="KW-0547">Nucleotide-binding</keyword>
<protein>
    <submittedName>
        <fullName evidence="6">ABC transporter ATP-binding protein</fullName>
    </submittedName>
</protein>
<proteinExistence type="predicted"/>
<keyword evidence="7" id="KW-1185">Reference proteome</keyword>
<dbReference type="Gene3D" id="3.40.50.300">
    <property type="entry name" value="P-loop containing nucleotide triphosphate hydrolases"/>
    <property type="match status" value="1"/>
</dbReference>
<evidence type="ECO:0000256" key="4">
    <source>
        <dbReference type="ARBA" id="ARBA00022840"/>
    </source>
</evidence>
<organism evidence="6 7">
    <name type="scientific">Trinickia dabaoshanensis</name>
    <dbReference type="NCBI Taxonomy" id="564714"/>
    <lineage>
        <taxon>Bacteria</taxon>
        <taxon>Pseudomonadati</taxon>
        <taxon>Pseudomonadota</taxon>
        <taxon>Betaproteobacteria</taxon>
        <taxon>Burkholderiales</taxon>
        <taxon>Burkholderiaceae</taxon>
        <taxon>Trinickia</taxon>
    </lineage>
</organism>
<keyword evidence="2" id="KW-0997">Cell inner membrane</keyword>
<keyword evidence="4 6" id="KW-0067">ATP-binding</keyword>
<evidence type="ECO:0000256" key="1">
    <source>
        <dbReference type="ARBA" id="ARBA00022475"/>
    </source>
</evidence>
<dbReference type="PANTHER" id="PTHR24220:SF685">
    <property type="entry name" value="ABC TRANSPORTER RELATED"/>
    <property type="match status" value="1"/>
</dbReference>
<dbReference type="InterPro" id="IPR003593">
    <property type="entry name" value="AAA+_ATPase"/>
</dbReference>
<dbReference type="SUPFAM" id="SSF52540">
    <property type="entry name" value="P-loop containing nucleoside triphosphate hydrolases"/>
    <property type="match status" value="1"/>
</dbReference>
<sequence length="225" mass="23826">MTDILIDAQAVGRRYVQGEVSIAAVVSATFRLQPGERVALVGPSGCGKSTLLHLMAGLDTPTSGKIEWPALGGADSLRPEKIAMVFQAPSLLEPLTVSENVAVPLLMMDSARDIDKRVADALATFGLDALAHKMPEELSGGQMQRVAMARAIAGTPRVILADEPTGQLDQATGQALLDALFAHLGETDIALVVATHDPAVAGRMERVWRMEHGRLTETVVATRTS</sequence>
<evidence type="ECO:0000313" key="6">
    <source>
        <dbReference type="EMBL" id="PMS19652.1"/>
    </source>
</evidence>
<keyword evidence="2" id="KW-0472">Membrane</keyword>
<dbReference type="Pfam" id="PF00005">
    <property type="entry name" value="ABC_tran"/>
    <property type="match status" value="1"/>
</dbReference>
<dbReference type="InterPro" id="IPR003439">
    <property type="entry name" value="ABC_transporter-like_ATP-bd"/>
</dbReference>
<gene>
    <name evidence="6" type="ORF">C0Z18_12425</name>
</gene>
<dbReference type="EMBL" id="PNYA01000010">
    <property type="protein sequence ID" value="PMS19652.1"/>
    <property type="molecule type" value="Genomic_DNA"/>
</dbReference>
<dbReference type="RefSeq" id="WP_102645726.1">
    <property type="nucleotide sequence ID" value="NZ_PNYA01000010.1"/>
</dbReference>
<dbReference type="GO" id="GO:0005524">
    <property type="term" value="F:ATP binding"/>
    <property type="evidence" value="ECO:0007669"/>
    <property type="project" value="UniProtKB-KW"/>
</dbReference>
<evidence type="ECO:0000259" key="5">
    <source>
        <dbReference type="PROSITE" id="PS50893"/>
    </source>
</evidence>
<dbReference type="InterPro" id="IPR015854">
    <property type="entry name" value="ABC_transpr_LolD-like"/>
</dbReference>
<reference evidence="6 7" key="1">
    <citation type="submission" date="2018-01" db="EMBL/GenBank/DDBJ databases">
        <title>Whole genome analyses suggest that Burkholderia sensu lato contains two further novel genera in the rhizoxinica-symbiotica group Mycetohabitans gen. nov., and Trinickia gen. nov.: implications for the evolution of diazotrophy and nodulation in the Burkholderiaceae.</title>
        <authorList>
            <person name="Estrada-de los Santos P."/>
            <person name="Palmer M."/>
            <person name="Chavez-Ramirez B."/>
            <person name="Beukes C."/>
            <person name="Steenkamp E.T."/>
            <person name="Hirsch A.M."/>
            <person name="Manyaka P."/>
            <person name="Maluk M."/>
            <person name="Lafos M."/>
            <person name="Crook M."/>
            <person name="Gross E."/>
            <person name="Simon M.F."/>
            <person name="Bueno dos Reis Junior F."/>
            <person name="Poole P.S."/>
            <person name="Venter S.N."/>
            <person name="James E.K."/>
        </authorList>
    </citation>
    <scope>NUCLEOTIDE SEQUENCE [LARGE SCALE GENOMIC DNA]</scope>
    <source>
        <strain evidence="6 7">GIMN1.004</strain>
    </source>
</reference>
<dbReference type="Proteomes" id="UP000235616">
    <property type="component" value="Unassembled WGS sequence"/>
</dbReference>
<evidence type="ECO:0000256" key="3">
    <source>
        <dbReference type="ARBA" id="ARBA00022741"/>
    </source>
</evidence>